<dbReference type="PIRSF" id="PIRSF036565">
    <property type="entry name" value="Pyruvt_ip_decrb"/>
    <property type="match status" value="1"/>
</dbReference>
<dbReference type="EC" id="4.1.1.1" evidence="4"/>
<comment type="cofactor">
    <cofactor evidence="2">
        <name>thiamine diphosphate</name>
        <dbReference type="ChEBI" id="CHEBI:58937"/>
    </cofactor>
</comment>
<feature type="domain" description="Thiamine pyrophosphate enzyme N-terminal TPP-binding" evidence="16">
    <location>
        <begin position="5"/>
        <end position="114"/>
    </location>
</feature>
<evidence type="ECO:0000256" key="6">
    <source>
        <dbReference type="ARBA" id="ARBA00022723"/>
    </source>
</evidence>
<dbReference type="GO" id="GO:0005829">
    <property type="term" value="C:cytosol"/>
    <property type="evidence" value="ECO:0007669"/>
    <property type="project" value="TreeGrafter"/>
</dbReference>
<evidence type="ECO:0000256" key="1">
    <source>
        <dbReference type="ARBA" id="ARBA00001041"/>
    </source>
</evidence>
<feature type="binding site" evidence="11">
    <location>
        <position position="478"/>
    </location>
    <ligand>
        <name>Mg(2+)</name>
        <dbReference type="ChEBI" id="CHEBI:18420"/>
    </ligand>
</feature>
<reference evidence="17 18" key="1">
    <citation type="submission" date="2017-06" db="EMBL/GenBank/DDBJ databases">
        <title>Draft genome sequence of a variant of Elsinoe murrayae.</title>
        <authorList>
            <person name="Cheng Q."/>
        </authorList>
    </citation>
    <scope>NUCLEOTIDE SEQUENCE [LARGE SCALE GENOMIC DNA]</scope>
    <source>
        <strain evidence="17 18">CQ-2017a</strain>
    </source>
</reference>
<evidence type="ECO:0000256" key="8">
    <source>
        <dbReference type="ARBA" id="ARBA00022842"/>
    </source>
</evidence>
<dbReference type="Pfam" id="PF00205">
    <property type="entry name" value="TPP_enzyme_M"/>
    <property type="match status" value="1"/>
</dbReference>
<comment type="catalytic activity">
    <reaction evidence="1">
        <text>a 2-oxocarboxylate + H(+) = an aldehyde + CO2</text>
        <dbReference type="Rhea" id="RHEA:11628"/>
        <dbReference type="ChEBI" id="CHEBI:15378"/>
        <dbReference type="ChEBI" id="CHEBI:16526"/>
        <dbReference type="ChEBI" id="CHEBI:17478"/>
        <dbReference type="ChEBI" id="CHEBI:35179"/>
        <dbReference type="EC" id="4.1.1.1"/>
    </reaction>
</comment>
<organism evidence="17 18">
    <name type="scientific">Sphaceloma murrayae</name>
    <dbReference type="NCBI Taxonomy" id="2082308"/>
    <lineage>
        <taxon>Eukaryota</taxon>
        <taxon>Fungi</taxon>
        <taxon>Dikarya</taxon>
        <taxon>Ascomycota</taxon>
        <taxon>Pezizomycotina</taxon>
        <taxon>Dothideomycetes</taxon>
        <taxon>Dothideomycetidae</taxon>
        <taxon>Myriangiales</taxon>
        <taxon>Elsinoaceae</taxon>
        <taxon>Sphaceloma</taxon>
    </lineage>
</organism>
<dbReference type="InterPro" id="IPR047214">
    <property type="entry name" value="TPP_PDC_IPDC"/>
</dbReference>
<dbReference type="GO" id="GO:0004737">
    <property type="term" value="F:pyruvate decarboxylase activity"/>
    <property type="evidence" value="ECO:0007669"/>
    <property type="project" value="UniProtKB-EC"/>
</dbReference>
<evidence type="ECO:0000256" key="3">
    <source>
        <dbReference type="ARBA" id="ARBA00007812"/>
    </source>
</evidence>
<dbReference type="FunFam" id="3.40.50.970:FF:000024">
    <property type="entry name" value="Pyruvate decarboxylase isozyme"/>
    <property type="match status" value="1"/>
</dbReference>
<keyword evidence="9 12" id="KW-0786">Thiamine pyrophosphate</keyword>
<feature type="binding site" evidence="11">
    <location>
        <position position="476"/>
    </location>
    <ligand>
        <name>Mg(2+)</name>
        <dbReference type="ChEBI" id="CHEBI:18420"/>
    </ligand>
</feature>
<dbReference type="GO" id="GO:0000287">
    <property type="term" value="F:magnesium ion binding"/>
    <property type="evidence" value="ECO:0007669"/>
    <property type="project" value="InterPro"/>
</dbReference>
<accession>A0A2K1QLE0</accession>
<keyword evidence="7" id="KW-0210">Decarboxylase</keyword>
<dbReference type="CDD" id="cd07038">
    <property type="entry name" value="TPP_PYR_PDC_IPDC_like"/>
    <property type="match status" value="1"/>
</dbReference>
<evidence type="ECO:0000256" key="10">
    <source>
        <dbReference type="ARBA" id="ARBA00023239"/>
    </source>
</evidence>
<dbReference type="AlphaFoldDB" id="A0A2K1QLE0"/>
<sequence>MSIPLADYLFTRLRQLGVDSLFGVPGDYNLTLLDHVEPSGLHWVGNANELNAGYAADGYARIKGVGAFVTTFGVGELSAVNAVAGAYAERAAVVHVVGSPPRRTQEDRLRVHHTFNDGEYGRFARVAEEVTVASARLRDPRTAAEEVDRVLRECVAQCRPVYLDLPADMVETLVDAGRLEKRIEVEDLVVGEAQRKVCEKVLERVRGAKRPVIVVDGETRSLGITEVVEEIVKATGWPTWTTAFGKGLMDESIPNFFGVYQGNFGGEDIRTCFNEADLVISFGTHNSSTNTYAFSSVTKDAITISLEPTSIILDGQKHRDISIQKLVKDLLAEVQKSPVASHPRASELKTPSSDPPSLPSDGVLHQASLWSALNPLLQPGDIILGETGTAGHGARHFHLPPHCRMFLPVTWLSIGYMLPASLGAALAQRDLRASNPDHVGDRTLLFIGDGSFQMTAQELSTIIREDLNVVVFLLNNDGYTIERCIHGLREGYNDVARWKYLLAPTFFGAREGTWTKRVERWGELKQVVDGAELKDKGLRMVELVLEREDAPEGPLKVMLGEQQRLAQAK</sequence>
<evidence type="ECO:0000256" key="2">
    <source>
        <dbReference type="ARBA" id="ARBA00001964"/>
    </source>
</evidence>
<evidence type="ECO:0000256" key="12">
    <source>
        <dbReference type="RuleBase" id="RU362132"/>
    </source>
</evidence>
<dbReference type="Pfam" id="PF02775">
    <property type="entry name" value="TPP_enzyme_C"/>
    <property type="match status" value="1"/>
</dbReference>
<protein>
    <recommendedName>
        <fullName evidence="5">Pyruvate decarboxylase</fullName>
        <ecNumber evidence="4">4.1.1.1</ecNumber>
    </recommendedName>
</protein>
<dbReference type="SUPFAM" id="SSF52518">
    <property type="entry name" value="Thiamin diphosphate-binding fold (THDP-binding)"/>
    <property type="match status" value="2"/>
</dbReference>
<gene>
    <name evidence="17" type="ORF">CAC42_4369</name>
</gene>
<keyword evidence="6 11" id="KW-0479">Metal-binding</keyword>
<dbReference type="Proteomes" id="UP000243797">
    <property type="component" value="Unassembled WGS sequence"/>
</dbReference>
<evidence type="ECO:0000256" key="5">
    <source>
        <dbReference type="ARBA" id="ARBA00014422"/>
    </source>
</evidence>
<dbReference type="OrthoDB" id="3970464at2759"/>
<dbReference type="Gene3D" id="3.40.50.1220">
    <property type="entry name" value="TPP-binding domain"/>
    <property type="match status" value="1"/>
</dbReference>
<comment type="caution">
    <text evidence="17">The sequence shown here is derived from an EMBL/GenBank/DDBJ whole genome shotgun (WGS) entry which is preliminary data.</text>
</comment>
<dbReference type="InterPro" id="IPR012000">
    <property type="entry name" value="Thiamin_PyroP_enz_cen_dom"/>
</dbReference>
<dbReference type="CDD" id="cd02005">
    <property type="entry name" value="TPP_PDC_IPDC"/>
    <property type="match status" value="1"/>
</dbReference>
<feature type="domain" description="Thiamine pyrophosphate enzyme central" evidence="14">
    <location>
        <begin position="199"/>
        <end position="333"/>
    </location>
</feature>
<dbReference type="FunFam" id="3.40.50.970:FF:000019">
    <property type="entry name" value="Pyruvate decarboxylase isozyme"/>
    <property type="match status" value="1"/>
</dbReference>
<dbReference type="InParanoid" id="A0A2K1QLE0"/>
<evidence type="ECO:0000259" key="14">
    <source>
        <dbReference type="Pfam" id="PF00205"/>
    </source>
</evidence>
<dbReference type="SUPFAM" id="SSF52467">
    <property type="entry name" value="DHS-like NAD/FAD-binding domain"/>
    <property type="match status" value="1"/>
</dbReference>
<dbReference type="InterPro" id="IPR047213">
    <property type="entry name" value="TPP_PYR_PDC_IPDC-like"/>
</dbReference>
<evidence type="ECO:0000256" key="13">
    <source>
        <dbReference type="SAM" id="MobiDB-lite"/>
    </source>
</evidence>
<dbReference type="EMBL" id="NKHZ01000060">
    <property type="protein sequence ID" value="PNS15968.1"/>
    <property type="molecule type" value="Genomic_DNA"/>
</dbReference>
<dbReference type="GO" id="GO:0030976">
    <property type="term" value="F:thiamine pyrophosphate binding"/>
    <property type="evidence" value="ECO:0007669"/>
    <property type="project" value="InterPro"/>
</dbReference>
<dbReference type="InterPro" id="IPR011766">
    <property type="entry name" value="TPP_enzyme_TPP-bd"/>
</dbReference>
<evidence type="ECO:0000256" key="4">
    <source>
        <dbReference type="ARBA" id="ARBA00013202"/>
    </source>
</evidence>
<evidence type="ECO:0000259" key="15">
    <source>
        <dbReference type="Pfam" id="PF02775"/>
    </source>
</evidence>
<dbReference type="PANTHER" id="PTHR43452">
    <property type="entry name" value="PYRUVATE DECARBOXYLASE"/>
    <property type="match status" value="1"/>
</dbReference>
<comment type="similarity">
    <text evidence="3 12">Belongs to the TPP enzyme family.</text>
</comment>
<dbReference type="STRING" id="2082308.A0A2K1QLE0"/>
<feature type="domain" description="Thiamine pyrophosphate enzyme TPP-binding" evidence="15">
    <location>
        <begin position="391"/>
        <end position="484"/>
    </location>
</feature>
<evidence type="ECO:0000313" key="17">
    <source>
        <dbReference type="EMBL" id="PNS15968.1"/>
    </source>
</evidence>
<keyword evidence="10" id="KW-0456">Lyase</keyword>
<dbReference type="Gene3D" id="3.40.50.970">
    <property type="match status" value="2"/>
</dbReference>
<dbReference type="GO" id="GO:0000949">
    <property type="term" value="P:aromatic amino acid family catabolic process to alcohol via Ehrlich pathway"/>
    <property type="evidence" value="ECO:0007669"/>
    <property type="project" value="TreeGrafter"/>
</dbReference>
<dbReference type="GO" id="GO:0005634">
    <property type="term" value="C:nucleus"/>
    <property type="evidence" value="ECO:0007669"/>
    <property type="project" value="TreeGrafter"/>
</dbReference>
<feature type="binding site" evidence="11">
    <location>
        <position position="449"/>
    </location>
    <ligand>
        <name>Mg(2+)</name>
        <dbReference type="ChEBI" id="CHEBI:18420"/>
    </ligand>
</feature>
<keyword evidence="18" id="KW-1185">Reference proteome</keyword>
<dbReference type="Pfam" id="PF02776">
    <property type="entry name" value="TPP_enzyme_N"/>
    <property type="match status" value="1"/>
</dbReference>
<comment type="cofactor">
    <cofactor evidence="11">
        <name>Mg(2+)</name>
        <dbReference type="ChEBI" id="CHEBI:18420"/>
    </cofactor>
    <text evidence="11">Binds 1 Mg(2+) per subunit.</text>
</comment>
<dbReference type="InterPro" id="IPR029061">
    <property type="entry name" value="THDP-binding"/>
</dbReference>
<keyword evidence="8 11" id="KW-0460">Magnesium</keyword>
<name>A0A2K1QLE0_9PEZI</name>
<proteinExistence type="inferred from homology"/>
<dbReference type="InterPro" id="IPR029035">
    <property type="entry name" value="DHS-like_NAD/FAD-binding_dom"/>
</dbReference>
<dbReference type="InterPro" id="IPR012110">
    <property type="entry name" value="PDC/IPDC-like"/>
</dbReference>
<evidence type="ECO:0000256" key="11">
    <source>
        <dbReference type="PIRSR" id="PIRSR036565-2"/>
    </source>
</evidence>
<feature type="region of interest" description="Disordered" evidence="13">
    <location>
        <begin position="338"/>
        <end position="360"/>
    </location>
</feature>
<dbReference type="PANTHER" id="PTHR43452:SF11">
    <property type="entry name" value="PYRUVATE DECARBOXYLASE"/>
    <property type="match status" value="1"/>
</dbReference>
<dbReference type="InterPro" id="IPR012001">
    <property type="entry name" value="Thiamin_PyroP_enz_TPP-bd_dom"/>
</dbReference>
<evidence type="ECO:0000256" key="9">
    <source>
        <dbReference type="ARBA" id="ARBA00023052"/>
    </source>
</evidence>
<evidence type="ECO:0000259" key="16">
    <source>
        <dbReference type="Pfam" id="PF02776"/>
    </source>
</evidence>
<evidence type="ECO:0000256" key="7">
    <source>
        <dbReference type="ARBA" id="ARBA00022793"/>
    </source>
</evidence>
<evidence type="ECO:0000313" key="18">
    <source>
        <dbReference type="Proteomes" id="UP000243797"/>
    </source>
</evidence>